<dbReference type="OrthoDB" id="4473401at2759"/>
<dbReference type="AlphaFoldDB" id="A0A7R8YPL0"/>
<gene>
    <name evidence="11" type="ORF">HERILL_LOCUS844</name>
</gene>
<keyword evidence="4" id="KW-0646">Protease inhibitor</keyword>
<evidence type="ECO:0000256" key="7">
    <source>
        <dbReference type="ARBA" id="ARBA00023240"/>
    </source>
</evidence>
<keyword evidence="5" id="KW-0722">Serine protease inhibitor</keyword>
<dbReference type="InterPro" id="IPR050098">
    <property type="entry name" value="TFPI/VKTCI-like"/>
</dbReference>
<dbReference type="InParanoid" id="A0A7R8YPL0"/>
<dbReference type="GO" id="GO:0004867">
    <property type="term" value="F:serine-type endopeptidase inhibitor activity"/>
    <property type="evidence" value="ECO:0007669"/>
    <property type="project" value="UniProtKB-KW"/>
</dbReference>
<dbReference type="PANTHER" id="PTHR10083:SF376">
    <property type="entry name" value="SERINE PEPTIDASE INHIBITOR, KUNITZ TYPE, 3"/>
    <property type="match status" value="1"/>
</dbReference>
<dbReference type="OMA" id="NITECED"/>
<sequence>MQISVLVLFAILLLSASKQTQSQPIDFEDGEVIEAAEAIGEVKVPAEIIATAAPERQASGRPIYQTGDRCKMPIKKGVCRALIPRWSYDPETKECHEFKFGGCDGNANNFATYDQCMAICANTDEI</sequence>
<evidence type="ECO:0000256" key="2">
    <source>
        <dbReference type="ARBA" id="ARBA00022525"/>
    </source>
</evidence>
<keyword evidence="7" id="KW-1199">Hemostasis impairing toxin</keyword>
<protein>
    <recommendedName>
        <fullName evidence="10">BPTI/Kunitz inhibitor domain-containing protein</fullName>
    </recommendedName>
</protein>
<evidence type="ECO:0000256" key="1">
    <source>
        <dbReference type="ARBA" id="ARBA00004613"/>
    </source>
</evidence>
<evidence type="ECO:0000313" key="11">
    <source>
        <dbReference type="EMBL" id="CAD7077501.1"/>
    </source>
</evidence>
<evidence type="ECO:0000259" key="10">
    <source>
        <dbReference type="PROSITE" id="PS50279"/>
    </source>
</evidence>
<dbReference type="InterPro" id="IPR036880">
    <property type="entry name" value="Kunitz_BPTI_sf"/>
</dbReference>
<organism evidence="11 12">
    <name type="scientific">Hermetia illucens</name>
    <name type="common">Black soldier fly</name>
    <dbReference type="NCBI Taxonomy" id="343691"/>
    <lineage>
        <taxon>Eukaryota</taxon>
        <taxon>Metazoa</taxon>
        <taxon>Ecdysozoa</taxon>
        <taxon>Arthropoda</taxon>
        <taxon>Hexapoda</taxon>
        <taxon>Insecta</taxon>
        <taxon>Pterygota</taxon>
        <taxon>Neoptera</taxon>
        <taxon>Endopterygota</taxon>
        <taxon>Diptera</taxon>
        <taxon>Brachycera</taxon>
        <taxon>Stratiomyomorpha</taxon>
        <taxon>Stratiomyidae</taxon>
        <taxon>Hermetiinae</taxon>
        <taxon>Hermetia</taxon>
    </lineage>
</organism>
<keyword evidence="3" id="KW-0800">Toxin</keyword>
<evidence type="ECO:0000256" key="3">
    <source>
        <dbReference type="ARBA" id="ARBA00022656"/>
    </source>
</evidence>
<feature type="domain" description="BPTI/Kunitz inhibitor" evidence="10">
    <location>
        <begin position="70"/>
        <end position="120"/>
    </location>
</feature>
<dbReference type="InterPro" id="IPR020901">
    <property type="entry name" value="Prtase_inh_Kunz-CS"/>
</dbReference>
<dbReference type="Gene3D" id="4.10.410.10">
    <property type="entry name" value="Pancreatic trypsin inhibitor Kunitz domain"/>
    <property type="match status" value="1"/>
</dbReference>
<keyword evidence="6" id="KW-1015">Disulfide bond</keyword>
<dbReference type="SUPFAM" id="SSF57362">
    <property type="entry name" value="BPTI-like"/>
    <property type="match status" value="1"/>
</dbReference>
<evidence type="ECO:0000256" key="5">
    <source>
        <dbReference type="ARBA" id="ARBA00022900"/>
    </source>
</evidence>
<dbReference type="PANTHER" id="PTHR10083">
    <property type="entry name" value="KUNITZ-TYPE PROTEASE INHIBITOR-RELATED"/>
    <property type="match status" value="1"/>
</dbReference>
<dbReference type="FunCoup" id="A0A7R8YPL0">
    <property type="interactions" value="24"/>
</dbReference>
<dbReference type="SMART" id="SM00131">
    <property type="entry name" value="KU"/>
    <property type="match status" value="1"/>
</dbReference>
<accession>A0A7R8YPL0</accession>
<dbReference type="Pfam" id="PF00014">
    <property type="entry name" value="Kunitz_BPTI"/>
    <property type="match status" value="1"/>
</dbReference>
<keyword evidence="2" id="KW-0964">Secreted</keyword>
<comment type="subcellular location">
    <subcellularLocation>
        <location evidence="1">Secreted</location>
    </subcellularLocation>
</comment>
<dbReference type="InterPro" id="IPR002223">
    <property type="entry name" value="Kunitz_BPTI"/>
</dbReference>
<dbReference type="PRINTS" id="PR00759">
    <property type="entry name" value="BASICPTASE"/>
</dbReference>
<keyword evidence="8" id="KW-1203">Blood coagulation cascade inhibiting toxin</keyword>
<dbReference type="PROSITE" id="PS50279">
    <property type="entry name" value="BPTI_KUNITZ_2"/>
    <property type="match status" value="1"/>
</dbReference>
<reference evidence="11 12" key="1">
    <citation type="submission" date="2020-11" db="EMBL/GenBank/DDBJ databases">
        <authorList>
            <person name="Wallbank WR R."/>
            <person name="Pardo Diaz C."/>
            <person name="Kozak K."/>
            <person name="Martin S."/>
            <person name="Jiggins C."/>
            <person name="Moest M."/>
            <person name="Warren A I."/>
            <person name="Generalovic N T."/>
            <person name="Byers J.R.P. K."/>
            <person name="Montejo-Kovacevich G."/>
            <person name="Yen C E."/>
        </authorList>
    </citation>
    <scope>NUCLEOTIDE SEQUENCE [LARGE SCALE GENOMIC DNA]</scope>
</reference>
<evidence type="ECO:0000256" key="6">
    <source>
        <dbReference type="ARBA" id="ARBA00023157"/>
    </source>
</evidence>
<keyword evidence="12" id="KW-1185">Reference proteome</keyword>
<feature type="chain" id="PRO_5031025593" description="BPTI/Kunitz inhibitor domain-containing protein" evidence="9">
    <location>
        <begin position="23"/>
        <end position="126"/>
    </location>
</feature>
<dbReference type="CDD" id="cd00109">
    <property type="entry name" value="Kunitz-type"/>
    <property type="match status" value="1"/>
</dbReference>
<feature type="signal peptide" evidence="9">
    <location>
        <begin position="1"/>
        <end position="22"/>
    </location>
</feature>
<name>A0A7R8YPL0_HERIL</name>
<keyword evidence="9" id="KW-0732">Signal</keyword>
<proteinExistence type="predicted"/>
<dbReference type="Proteomes" id="UP000594454">
    <property type="component" value="Chromosome 1"/>
</dbReference>
<dbReference type="FunFam" id="4.10.410.10:FF:000025">
    <property type="entry name" value="Papilin-like Protein"/>
    <property type="match status" value="1"/>
</dbReference>
<evidence type="ECO:0000256" key="8">
    <source>
        <dbReference type="ARBA" id="ARBA00034146"/>
    </source>
</evidence>
<dbReference type="PROSITE" id="PS00280">
    <property type="entry name" value="BPTI_KUNITZ_1"/>
    <property type="match status" value="1"/>
</dbReference>
<evidence type="ECO:0000256" key="4">
    <source>
        <dbReference type="ARBA" id="ARBA00022690"/>
    </source>
</evidence>
<dbReference type="GO" id="GO:0005615">
    <property type="term" value="C:extracellular space"/>
    <property type="evidence" value="ECO:0007669"/>
    <property type="project" value="TreeGrafter"/>
</dbReference>
<evidence type="ECO:0000256" key="9">
    <source>
        <dbReference type="SAM" id="SignalP"/>
    </source>
</evidence>
<evidence type="ECO:0000313" key="12">
    <source>
        <dbReference type="Proteomes" id="UP000594454"/>
    </source>
</evidence>
<dbReference type="GO" id="GO:0090729">
    <property type="term" value="F:toxin activity"/>
    <property type="evidence" value="ECO:0007669"/>
    <property type="project" value="UniProtKB-KW"/>
</dbReference>
<dbReference type="EMBL" id="LR899009">
    <property type="protein sequence ID" value="CAD7077501.1"/>
    <property type="molecule type" value="Genomic_DNA"/>
</dbReference>